<evidence type="ECO:0000256" key="3">
    <source>
        <dbReference type="ARBA" id="ARBA00022490"/>
    </source>
</evidence>
<evidence type="ECO:0000313" key="13">
    <source>
        <dbReference type="EMBL" id="CAB4544119.1"/>
    </source>
</evidence>
<keyword evidence="4" id="KW-0808">Transferase</keyword>
<feature type="region of interest" description="Disordered" evidence="9">
    <location>
        <begin position="344"/>
        <end position="368"/>
    </location>
</feature>
<feature type="domain" description="DNA polymerase III beta sliding clamp N-terminal" evidence="10">
    <location>
        <begin position="1"/>
        <end position="118"/>
    </location>
</feature>
<dbReference type="InterPro" id="IPR046938">
    <property type="entry name" value="DNA_clamp_sf"/>
</dbReference>
<evidence type="ECO:0000313" key="14">
    <source>
        <dbReference type="EMBL" id="CAB4607659.1"/>
    </source>
</evidence>
<proteinExistence type="inferred from homology"/>
<dbReference type="GO" id="GO:0003677">
    <property type="term" value="F:DNA binding"/>
    <property type="evidence" value="ECO:0007669"/>
    <property type="project" value="UniProtKB-KW"/>
</dbReference>
<dbReference type="GO" id="GO:0005737">
    <property type="term" value="C:cytoplasm"/>
    <property type="evidence" value="ECO:0007669"/>
    <property type="project" value="UniProtKB-SubCell"/>
</dbReference>
<keyword evidence="7" id="KW-0239">DNA-directed DNA polymerase</keyword>
<evidence type="ECO:0000256" key="8">
    <source>
        <dbReference type="ARBA" id="ARBA00023125"/>
    </source>
</evidence>
<dbReference type="NCBIfam" id="TIGR00663">
    <property type="entry name" value="dnan"/>
    <property type="match status" value="1"/>
</dbReference>
<evidence type="ECO:0000256" key="6">
    <source>
        <dbReference type="ARBA" id="ARBA00022705"/>
    </source>
</evidence>
<evidence type="ECO:0000259" key="11">
    <source>
        <dbReference type="Pfam" id="PF02767"/>
    </source>
</evidence>
<dbReference type="Gene3D" id="3.10.150.10">
    <property type="entry name" value="DNA Polymerase III, subunit A, domain 2"/>
    <property type="match status" value="3"/>
</dbReference>
<sequence>MKFQVNRDAFNEAVSFVVRVLPQRIPMPILNGILIEADANALRLSVFDYEVSAQVEIVAKVDAPGRVLVSGRLLSEITSKLPNAPIEVSLEGNKVQVTCGASKFSLLTMPVEEYPNLPEIPESSITVSGEEFSKAIQQLTPAVAKNDHVMTLNGILFEVEEKTISMLGTDRNRMAVKEVPWSGKPGLVGYISVVPLRTLSEVAKTFGHQGELTLSINNDEARGLIAFKANNRTITSLLIKGRYPDIKEHLPKTDIPDFAIVNTQDLIDSTRRVGLVLENDVPMKCEFLSGKLVLEASENEVAQASEAVPIEMTGDDKVIKLRPRYVIDGLTGVTTEFTKISFMNNGNPNKPSPVLISSHNPKDEKETDNFRYVLQPHRL</sequence>
<evidence type="ECO:0000259" key="12">
    <source>
        <dbReference type="Pfam" id="PF02768"/>
    </source>
</evidence>
<evidence type="ECO:0000256" key="5">
    <source>
        <dbReference type="ARBA" id="ARBA00022695"/>
    </source>
</evidence>
<comment type="similarity">
    <text evidence="2">Belongs to the beta sliding clamp family.</text>
</comment>
<accession>A0A6J6H7D1</accession>
<dbReference type="InterPro" id="IPR022637">
    <property type="entry name" value="DNA_polIII_beta_cen"/>
</dbReference>
<feature type="compositionally biased region" description="Polar residues" evidence="9">
    <location>
        <begin position="344"/>
        <end position="359"/>
    </location>
</feature>
<dbReference type="AlphaFoldDB" id="A0A6J6H7D1"/>
<dbReference type="GO" id="GO:0006271">
    <property type="term" value="P:DNA strand elongation involved in DNA replication"/>
    <property type="evidence" value="ECO:0007669"/>
    <property type="project" value="TreeGrafter"/>
</dbReference>
<evidence type="ECO:0000256" key="4">
    <source>
        <dbReference type="ARBA" id="ARBA00022679"/>
    </source>
</evidence>
<dbReference type="Pfam" id="PF00712">
    <property type="entry name" value="DNA_pol3_beta"/>
    <property type="match status" value="1"/>
</dbReference>
<dbReference type="InterPro" id="IPR001001">
    <property type="entry name" value="DNA_polIII_beta"/>
</dbReference>
<dbReference type="GO" id="GO:0009360">
    <property type="term" value="C:DNA polymerase III complex"/>
    <property type="evidence" value="ECO:0007669"/>
    <property type="project" value="InterPro"/>
</dbReference>
<feature type="domain" description="DNA polymerase III beta sliding clamp C-terminal" evidence="12">
    <location>
        <begin position="258"/>
        <end position="348"/>
    </location>
</feature>
<keyword evidence="6" id="KW-0235">DNA replication</keyword>
<evidence type="ECO:0000259" key="10">
    <source>
        <dbReference type="Pfam" id="PF00712"/>
    </source>
</evidence>
<name>A0A6J6H7D1_9ZZZZ</name>
<evidence type="ECO:0000256" key="1">
    <source>
        <dbReference type="ARBA" id="ARBA00004496"/>
    </source>
</evidence>
<dbReference type="InterPro" id="IPR022634">
    <property type="entry name" value="DNA_polIII_beta_N"/>
</dbReference>
<gene>
    <name evidence="13" type="ORF">UFOPK1433_00676</name>
    <name evidence="14" type="ORF">UFOPK1843_00612</name>
</gene>
<keyword evidence="5" id="KW-0548">Nucleotidyltransferase</keyword>
<dbReference type="Pfam" id="PF02768">
    <property type="entry name" value="DNA_pol3_beta_3"/>
    <property type="match status" value="1"/>
</dbReference>
<dbReference type="EMBL" id="CAEZUR010000039">
    <property type="protein sequence ID" value="CAB4607659.1"/>
    <property type="molecule type" value="Genomic_DNA"/>
</dbReference>
<reference evidence="14" key="1">
    <citation type="submission" date="2020-05" db="EMBL/GenBank/DDBJ databases">
        <authorList>
            <person name="Chiriac C."/>
            <person name="Salcher M."/>
            <person name="Ghai R."/>
            <person name="Kavagutti S V."/>
        </authorList>
    </citation>
    <scope>NUCLEOTIDE SEQUENCE</scope>
</reference>
<organism evidence="14">
    <name type="scientific">freshwater metagenome</name>
    <dbReference type="NCBI Taxonomy" id="449393"/>
    <lineage>
        <taxon>unclassified sequences</taxon>
        <taxon>metagenomes</taxon>
        <taxon>ecological metagenomes</taxon>
    </lineage>
</organism>
<feature type="domain" description="DNA polymerase III beta sliding clamp central" evidence="11">
    <location>
        <begin position="127"/>
        <end position="245"/>
    </location>
</feature>
<evidence type="ECO:0000256" key="2">
    <source>
        <dbReference type="ARBA" id="ARBA00010752"/>
    </source>
</evidence>
<evidence type="ECO:0000256" key="9">
    <source>
        <dbReference type="SAM" id="MobiDB-lite"/>
    </source>
</evidence>
<dbReference type="CDD" id="cd00140">
    <property type="entry name" value="beta_clamp"/>
    <property type="match status" value="1"/>
</dbReference>
<dbReference type="SUPFAM" id="SSF55979">
    <property type="entry name" value="DNA clamp"/>
    <property type="match status" value="3"/>
</dbReference>
<dbReference type="PIRSF" id="PIRSF000804">
    <property type="entry name" value="DNA_pol_III_b"/>
    <property type="match status" value="1"/>
</dbReference>
<dbReference type="PANTHER" id="PTHR30478:SF0">
    <property type="entry name" value="BETA SLIDING CLAMP"/>
    <property type="match status" value="1"/>
</dbReference>
<dbReference type="GO" id="GO:0008408">
    <property type="term" value="F:3'-5' exonuclease activity"/>
    <property type="evidence" value="ECO:0007669"/>
    <property type="project" value="InterPro"/>
</dbReference>
<dbReference type="GO" id="GO:0003887">
    <property type="term" value="F:DNA-directed DNA polymerase activity"/>
    <property type="evidence" value="ECO:0007669"/>
    <property type="project" value="UniProtKB-KW"/>
</dbReference>
<dbReference type="InterPro" id="IPR022635">
    <property type="entry name" value="DNA_polIII_beta_C"/>
</dbReference>
<dbReference type="EMBL" id="CAEZSN010000067">
    <property type="protein sequence ID" value="CAB4544119.1"/>
    <property type="molecule type" value="Genomic_DNA"/>
</dbReference>
<comment type="subcellular location">
    <subcellularLocation>
        <location evidence="1">Cytoplasm</location>
    </subcellularLocation>
</comment>
<protein>
    <submittedName>
        <fullName evidence="14">Unannotated protein</fullName>
    </submittedName>
</protein>
<keyword evidence="8" id="KW-0238">DNA-binding</keyword>
<dbReference type="PANTHER" id="PTHR30478">
    <property type="entry name" value="DNA POLYMERASE III SUBUNIT BETA"/>
    <property type="match status" value="1"/>
</dbReference>
<dbReference type="SMART" id="SM00480">
    <property type="entry name" value="POL3Bc"/>
    <property type="match status" value="1"/>
</dbReference>
<keyword evidence="3" id="KW-0963">Cytoplasm</keyword>
<dbReference type="Pfam" id="PF02767">
    <property type="entry name" value="DNA_pol3_beta_2"/>
    <property type="match status" value="1"/>
</dbReference>
<evidence type="ECO:0000256" key="7">
    <source>
        <dbReference type="ARBA" id="ARBA00022932"/>
    </source>
</evidence>